<name>A0A1F7KFM9_9BACT</name>
<reference evidence="1 2" key="1">
    <citation type="journal article" date="2016" name="Nat. Commun.">
        <title>Thousands of microbial genomes shed light on interconnected biogeochemical processes in an aquifer system.</title>
        <authorList>
            <person name="Anantharaman K."/>
            <person name="Brown C.T."/>
            <person name="Hug L.A."/>
            <person name="Sharon I."/>
            <person name="Castelle C.J."/>
            <person name="Probst A.J."/>
            <person name="Thomas B.C."/>
            <person name="Singh A."/>
            <person name="Wilkins M.J."/>
            <person name="Karaoz U."/>
            <person name="Brodie E.L."/>
            <person name="Williams K.H."/>
            <person name="Hubbard S.S."/>
            <person name="Banfield J.F."/>
        </authorList>
    </citation>
    <scope>NUCLEOTIDE SEQUENCE [LARGE SCALE GENOMIC DNA]</scope>
</reference>
<dbReference type="AlphaFoldDB" id="A0A1F7KFM9"/>
<dbReference type="SUPFAM" id="SSF52833">
    <property type="entry name" value="Thioredoxin-like"/>
    <property type="match status" value="1"/>
</dbReference>
<organism evidence="1 2">
    <name type="scientific">Candidatus Roizmanbacteria bacterium RIFOXYA1_FULL_41_12</name>
    <dbReference type="NCBI Taxonomy" id="1802082"/>
    <lineage>
        <taxon>Bacteria</taxon>
        <taxon>Candidatus Roizmaniibacteriota</taxon>
    </lineage>
</organism>
<evidence type="ECO:0000313" key="2">
    <source>
        <dbReference type="Proteomes" id="UP000178450"/>
    </source>
</evidence>
<gene>
    <name evidence="1" type="ORF">A2209_02805</name>
</gene>
<accession>A0A1F7KFM9</accession>
<evidence type="ECO:0000313" key="1">
    <source>
        <dbReference type="EMBL" id="OGK66662.1"/>
    </source>
</evidence>
<dbReference type="InterPro" id="IPR036249">
    <property type="entry name" value="Thioredoxin-like_sf"/>
</dbReference>
<sequence length="129" mass="14515">MKQQLFALIIILVALFGTLFLVYTATQNSSSVTPLTTLKKDAFIYFYGNTCPHCKELNIWLEENQIAKKVKFDKKEVYQNKANADQLQQAAKICGLDTSSIGVPFVYDNGKCYVGSDEAKDLFKKKSKS</sequence>
<dbReference type="PROSITE" id="PS00194">
    <property type="entry name" value="THIOREDOXIN_1"/>
    <property type="match status" value="1"/>
</dbReference>
<dbReference type="Gene3D" id="3.40.30.10">
    <property type="entry name" value="Glutaredoxin"/>
    <property type="match status" value="1"/>
</dbReference>
<dbReference type="Proteomes" id="UP000178450">
    <property type="component" value="Unassembled WGS sequence"/>
</dbReference>
<dbReference type="EMBL" id="MGBG01000004">
    <property type="protein sequence ID" value="OGK66662.1"/>
    <property type="molecule type" value="Genomic_DNA"/>
</dbReference>
<protein>
    <submittedName>
        <fullName evidence="1">Uncharacterized protein</fullName>
    </submittedName>
</protein>
<dbReference type="PROSITE" id="PS51354">
    <property type="entry name" value="GLUTAREDOXIN_2"/>
    <property type="match status" value="1"/>
</dbReference>
<proteinExistence type="predicted"/>
<comment type="caution">
    <text evidence="1">The sequence shown here is derived from an EMBL/GenBank/DDBJ whole genome shotgun (WGS) entry which is preliminary data.</text>
</comment>
<dbReference type="InterPro" id="IPR017937">
    <property type="entry name" value="Thioredoxin_CS"/>
</dbReference>